<name>A0A8H2ZLA7_9HELO</name>
<evidence type="ECO:0000313" key="1">
    <source>
        <dbReference type="EMBL" id="CAD6439814.1"/>
    </source>
</evidence>
<evidence type="ECO:0000313" key="2">
    <source>
        <dbReference type="Proteomes" id="UP000624404"/>
    </source>
</evidence>
<reference evidence="1" key="1">
    <citation type="submission" date="2020-10" db="EMBL/GenBank/DDBJ databases">
        <authorList>
            <person name="Kusch S."/>
        </authorList>
    </citation>
    <scope>NUCLEOTIDE SEQUENCE</scope>
    <source>
        <strain evidence="1">SwB9</strain>
    </source>
</reference>
<comment type="caution">
    <text evidence="1">The sequence shown here is derived from an EMBL/GenBank/DDBJ whole genome shotgun (WGS) entry which is preliminary data.</text>
</comment>
<sequence length="106" mass="12285">MFHTWIEICFRCKRPTEETDIILCSLAREPEHKMHMEHSEAVGPAVLIEQPTQSALTKHRTLLKLIHIKLNLFSPGSNAYWGKYVQDQYARTALTNKLFTSNPSFK</sequence>
<dbReference type="AlphaFoldDB" id="A0A8H2ZLA7"/>
<gene>
    <name evidence="1" type="ORF">SCLTRI_LOCUS464</name>
</gene>
<proteinExistence type="predicted"/>
<protein>
    <submittedName>
        <fullName evidence="1">977235b9-5bca-4fb3-9720-dc9493f2b884</fullName>
    </submittedName>
</protein>
<organism evidence="1 2">
    <name type="scientific">Sclerotinia trifoliorum</name>
    <dbReference type="NCBI Taxonomy" id="28548"/>
    <lineage>
        <taxon>Eukaryota</taxon>
        <taxon>Fungi</taxon>
        <taxon>Dikarya</taxon>
        <taxon>Ascomycota</taxon>
        <taxon>Pezizomycotina</taxon>
        <taxon>Leotiomycetes</taxon>
        <taxon>Helotiales</taxon>
        <taxon>Sclerotiniaceae</taxon>
        <taxon>Sclerotinia</taxon>
    </lineage>
</organism>
<keyword evidence="2" id="KW-1185">Reference proteome</keyword>
<accession>A0A8H2ZLA7</accession>
<dbReference type="EMBL" id="CAJHIA010000002">
    <property type="protein sequence ID" value="CAD6439814.1"/>
    <property type="molecule type" value="Genomic_DNA"/>
</dbReference>
<dbReference type="Proteomes" id="UP000624404">
    <property type="component" value="Unassembled WGS sequence"/>
</dbReference>